<dbReference type="AlphaFoldDB" id="A0A8H3IFH9"/>
<organism evidence="2 3">
    <name type="scientific">Heterodermia speciosa</name>
    <dbReference type="NCBI Taxonomy" id="116794"/>
    <lineage>
        <taxon>Eukaryota</taxon>
        <taxon>Fungi</taxon>
        <taxon>Dikarya</taxon>
        <taxon>Ascomycota</taxon>
        <taxon>Pezizomycotina</taxon>
        <taxon>Lecanoromycetes</taxon>
        <taxon>OSLEUM clade</taxon>
        <taxon>Lecanoromycetidae</taxon>
        <taxon>Caliciales</taxon>
        <taxon>Physciaceae</taxon>
        <taxon>Heterodermia</taxon>
    </lineage>
</organism>
<dbReference type="Proteomes" id="UP000664521">
    <property type="component" value="Unassembled WGS sequence"/>
</dbReference>
<keyword evidence="3" id="KW-1185">Reference proteome</keyword>
<proteinExistence type="predicted"/>
<evidence type="ECO:0000256" key="1">
    <source>
        <dbReference type="SAM" id="MobiDB-lite"/>
    </source>
</evidence>
<feature type="region of interest" description="Disordered" evidence="1">
    <location>
        <begin position="1"/>
        <end position="73"/>
    </location>
</feature>
<reference evidence="2" key="1">
    <citation type="submission" date="2021-03" db="EMBL/GenBank/DDBJ databases">
        <authorList>
            <person name="Tagirdzhanova G."/>
        </authorList>
    </citation>
    <scope>NUCLEOTIDE SEQUENCE</scope>
</reference>
<dbReference type="EMBL" id="CAJPDS010000018">
    <property type="protein sequence ID" value="CAF9916658.1"/>
    <property type="molecule type" value="Genomic_DNA"/>
</dbReference>
<evidence type="ECO:0000313" key="2">
    <source>
        <dbReference type="EMBL" id="CAF9916658.1"/>
    </source>
</evidence>
<gene>
    <name evidence="2" type="ORF">HETSPECPRED_002974</name>
</gene>
<evidence type="ECO:0000313" key="3">
    <source>
        <dbReference type="Proteomes" id="UP000664521"/>
    </source>
</evidence>
<feature type="compositionally biased region" description="Basic and acidic residues" evidence="1">
    <location>
        <begin position="44"/>
        <end position="73"/>
    </location>
</feature>
<feature type="compositionally biased region" description="Low complexity" evidence="1">
    <location>
        <begin position="28"/>
        <end position="40"/>
    </location>
</feature>
<comment type="caution">
    <text evidence="2">The sequence shown here is derived from an EMBL/GenBank/DDBJ whole genome shotgun (WGS) entry which is preliminary data.</text>
</comment>
<protein>
    <submittedName>
        <fullName evidence="2">Uncharacterized protein</fullName>
    </submittedName>
</protein>
<accession>A0A8H3IFH9</accession>
<dbReference type="OrthoDB" id="5243686at2759"/>
<name>A0A8H3IFH9_9LECA</name>
<sequence length="291" mass="32079">MSSSSRPAGKPGQIPLSQSNKSRGGGFAAVPPRRAAPIPGFVAKVEEIRPNFESQPPRRRDDPRGFFNPPDRHDAYDTRSVSFFRYRGGIFGEVDQNDPVHGVQLTQIYDTATIFSQAFRTDHLLTVPFDARTRNVSETQHDWRCLGFDYQPASSGGTYALLAFIGAEECLPADVTGWEELIPQPYRYQETNDSGNPELSETTCAGLIGKLPLLVALAAFSACPDQLRASLTRTRSPAGQWVPHNYPTGRTRERGLVITIYRDPGNRAGSTNDVLRSLENGTYGAFYAPPE</sequence>